<keyword evidence="1" id="KW-0418">Kinase</keyword>
<protein>
    <submittedName>
        <fullName evidence="1">Adenosylcobinamide kinase /adenosylcobinamide-phosphate guanylyltransferase</fullName>
    </submittedName>
</protein>
<dbReference type="GO" id="GO:0043752">
    <property type="term" value="F:adenosylcobinamide kinase activity"/>
    <property type="evidence" value="ECO:0007669"/>
    <property type="project" value="InterPro"/>
</dbReference>
<dbReference type="UniPathway" id="UPA00148">
    <property type="reaction ID" value="UER00236"/>
</dbReference>
<dbReference type="InterPro" id="IPR003203">
    <property type="entry name" value="CobU/CobP"/>
</dbReference>
<evidence type="ECO:0000313" key="2">
    <source>
        <dbReference type="Proteomes" id="UP000199158"/>
    </source>
</evidence>
<dbReference type="Pfam" id="PF02283">
    <property type="entry name" value="CobU"/>
    <property type="match status" value="1"/>
</dbReference>
<keyword evidence="1" id="KW-0808">Transferase</keyword>
<dbReference type="GO" id="GO:0016779">
    <property type="term" value="F:nucleotidyltransferase activity"/>
    <property type="evidence" value="ECO:0007669"/>
    <property type="project" value="UniProtKB-KW"/>
</dbReference>
<reference evidence="1 2" key="1">
    <citation type="submission" date="2016-10" db="EMBL/GenBank/DDBJ databases">
        <authorList>
            <person name="de Groot N.N."/>
        </authorList>
    </citation>
    <scope>NUCLEOTIDE SEQUENCE [LARGE SCALE GENOMIC DNA]</scope>
    <source>
        <strain evidence="1 2">CGMCC 1.5070</strain>
    </source>
</reference>
<evidence type="ECO:0000313" key="1">
    <source>
        <dbReference type="EMBL" id="SEM65152.1"/>
    </source>
</evidence>
<dbReference type="GO" id="GO:0009236">
    <property type="term" value="P:cobalamin biosynthetic process"/>
    <property type="evidence" value="ECO:0007669"/>
    <property type="project" value="UniProtKB-UniPathway"/>
</dbReference>
<dbReference type="InterPro" id="IPR027417">
    <property type="entry name" value="P-loop_NTPase"/>
</dbReference>
<name>A0A1H8A2K6_9FIRM</name>
<dbReference type="Gene3D" id="3.40.50.300">
    <property type="entry name" value="P-loop containing nucleotide triphosphate hydrolases"/>
    <property type="match status" value="1"/>
</dbReference>
<sequence>MTLIIGGAHQGKLNYALAQTNLTKAQVTQGSTCSVSDVQNIVVLNGLHRVIKRLIQQGDDPHAYVERLLVNNPEVIIITDEIGCGVVPLERFERDWRETTGRICCSLAQNAQRVERVFCGIATVLKGESL</sequence>
<organism evidence="1 2">
    <name type="scientific">Hydrogenoanaerobacterium saccharovorans</name>
    <dbReference type="NCBI Taxonomy" id="474960"/>
    <lineage>
        <taxon>Bacteria</taxon>
        <taxon>Bacillati</taxon>
        <taxon>Bacillota</taxon>
        <taxon>Clostridia</taxon>
        <taxon>Eubacteriales</taxon>
        <taxon>Oscillospiraceae</taxon>
        <taxon>Hydrogenoanaerobacterium</taxon>
    </lineage>
</organism>
<dbReference type="RefSeq" id="WP_092752400.1">
    <property type="nucleotide sequence ID" value="NZ_FOCG01000001.1"/>
</dbReference>
<keyword evidence="1" id="KW-0548">Nucleotidyltransferase</keyword>
<dbReference type="SUPFAM" id="SSF52540">
    <property type="entry name" value="P-loop containing nucleoside triphosphate hydrolases"/>
    <property type="match status" value="1"/>
</dbReference>
<dbReference type="EMBL" id="FOCG01000001">
    <property type="protein sequence ID" value="SEM65152.1"/>
    <property type="molecule type" value="Genomic_DNA"/>
</dbReference>
<dbReference type="STRING" id="474960.SAMN05216180_1087"/>
<dbReference type="AlphaFoldDB" id="A0A1H8A2K6"/>
<dbReference type="OrthoDB" id="1766664at2"/>
<proteinExistence type="predicted"/>
<dbReference type="GO" id="GO:0000166">
    <property type="term" value="F:nucleotide binding"/>
    <property type="evidence" value="ECO:0007669"/>
    <property type="project" value="InterPro"/>
</dbReference>
<accession>A0A1H8A2K6</accession>
<gene>
    <name evidence="1" type="ORF">SAMN05216180_1087</name>
</gene>
<dbReference type="Proteomes" id="UP000199158">
    <property type="component" value="Unassembled WGS sequence"/>
</dbReference>
<keyword evidence="2" id="KW-1185">Reference proteome</keyword>